<dbReference type="InterPro" id="IPR039424">
    <property type="entry name" value="SBP_5"/>
</dbReference>
<keyword evidence="2" id="KW-1185">Reference proteome</keyword>
<comment type="caution">
    <text evidence="1">The sequence shown here is derived from an EMBL/GenBank/DDBJ whole genome shotgun (WGS) entry which is preliminary data.</text>
</comment>
<accession>A0ABW2Q4S6</accession>
<name>A0ABW2Q4S6_9MICO</name>
<dbReference type="RefSeq" id="WP_382390938.1">
    <property type="nucleotide sequence ID" value="NZ_JBHTCQ010000001.1"/>
</dbReference>
<dbReference type="PANTHER" id="PTHR30290:SF65">
    <property type="entry name" value="MONOACYL PHOSPHATIDYLINOSITOL TETRAMANNOSIDE-BINDING PROTEIN LPQW-RELATED"/>
    <property type="match status" value="1"/>
</dbReference>
<reference evidence="2" key="1">
    <citation type="journal article" date="2019" name="Int. J. Syst. Evol. Microbiol.">
        <title>The Global Catalogue of Microorganisms (GCM) 10K type strain sequencing project: providing services to taxonomists for standard genome sequencing and annotation.</title>
        <authorList>
            <consortium name="The Broad Institute Genomics Platform"/>
            <consortium name="The Broad Institute Genome Sequencing Center for Infectious Disease"/>
            <person name="Wu L."/>
            <person name="Ma J."/>
        </authorList>
    </citation>
    <scope>NUCLEOTIDE SEQUENCE [LARGE SCALE GENOMIC DNA]</scope>
    <source>
        <strain evidence="2">JCM 1490</strain>
    </source>
</reference>
<evidence type="ECO:0008006" key="3">
    <source>
        <dbReference type="Google" id="ProtNLM"/>
    </source>
</evidence>
<dbReference type="PANTHER" id="PTHR30290">
    <property type="entry name" value="PERIPLASMIC BINDING COMPONENT OF ABC TRANSPORTER"/>
    <property type="match status" value="1"/>
</dbReference>
<sequence>MPTSVVPDSLVTVGWAENLTGTNAAARTGAAPGNLDVAALTRSRFATEVEGAVVPDESFGTVTIRDQEPFTVRYDLAEPRWSDGIPLDTADLLLAWAAGSNFHAPENFNPVDAITEDGSLDVPQDVAWFDSVQRGIVQSDQVPSYDEFGRWIEVRFAGPVVDWQTALDVAVPAHVVGARALDITDPMEAKQAVIRAIVEGDAEDLAAIADVWNTGFDLTGDDAPPAGALLSSGPFRIEEIDSSRPDAQRVRLMANNEYAGQPTPFLERVELIEVGTNQLDDVGDLYNVTQIAPTPDNREAVRDLERLDFPVTSTHDGTMWTFMLRTDRGPFRSREARLAFLRAVPAGEMLEAGAGEWRDSYEAANTLLFPPGAEGEEIAMEDSGFVELIDGAEGEPAQWRAGAGVPDGADVCVLSEVGDPFAEGALDAMRDGMAEAGWDVYGCGGGDIAAASQISDEWNAVFTRVPVPTSPAELAVQWGSSGLANHTGLADERRDQLIQAYGRATDPYAVRDARIAIETSLVNDAVAYPIAMNPVVTVADRDVTGVAPVPGRVAGLAASAVTWQVATD</sequence>
<dbReference type="Gene3D" id="3.40.190.10">
    <property type="entry name" value="Periplasmic binding protein-like II"/>
    <property type="match status" value="1"/>
</dbReference>
<dbReference type="EMBL" id="JBHTCQ010000001">
    <property type="protein sequence ID" value="MFC7403979.1"/>
    <property type="molecule type" value="Genomic_DNA"/>
</dbReference>
<gene>
    <name evidence="1" type="ORF">ACFQQL_02575</name>
</gene>
<dbReference type="Gene3D" id="3.10.105.10">
    <property type="entry name" value="Dipeptide-binding Protein, Domain 3"/>
    <property type="match status" value="1"/>
</dbReference>
<dbReference type="Proteomes" id="UP001596455">
    <property type="component" value="Unassembled WGS sequence"/>
</dbReference>
<proteinExistence type="predicted"/>
<dbReference type="SUPFAM" id="SSF53850">
    <property type="entry name" value="Periplasmic binding protein-like II"/>
    <property type="match status" value="1"/>
</dbReference>
<evidence type="ECO:0000313" key="2">
    <source>
        <dbReference type="Proteomes" id="UP001596455"/>
    </source>
</evidence>
<protein>
    <recommendedName>
        <fullName evidence="3">ABC transporter family substrate-binding protein</fullName>
    </recommendedName>
</protein>
<evidence type="ECO:0000313" key="1">
    <source>
        <dbReference type="EMBL" id="MFC7403979.1"/>
    </source>
</evidence>
<organism evidence="1 2">
    <name type="scientific">Georgenia alba</name>
    <dbReference type="NCBI Taxonomy" id="2233858"/>
    <lineage>
        <taxon>Bacteria</taxon>
        <taxon>Bacillati</taxon>
        <taxon>Actinomycetota</taxon>
        <taxon>Actinomycetes</taxon>
        <taxon>Micrococcales</taxon>
        <taxon>Bogoriellaceae</taxon>
        <taxon>Georgenia</taxon>
    </lineage>
</organism>